<evidence type="ECO:0000313" key="2">
    <source>
        <dbReference type="Proteomes" id="UP001460888"/>
    </source>
</evidence>
<sequence length="39" mass="4417">MPTSILLKEPEATKGLRVGIENEQVGLDIHEHEQRGYDL</sequence>
<organism evidence="1 2">
    <name type="scientific">Salinisphaera dokdonensis CL-ES53</name>
    <dbReference type="NCBI Taxonomy" id="1304272"/>
    <lineage>
        <taxon>Bacteria</taxon>
        <taxon>Pseudomonadati</taxon>
        <taxon>Pseudomonadota</taxon>
        <taxon>Gammaproteobacteria</taxon>
        <taxon>Salinisphaerales</taxon>
        <taxon>Salinisphaeraceae</taxon>
        <taxon>Salinisphaera</taxon>
    </lineage>
</organism>
<comment type="caution">
    <text evidence="1">The sequence shown here is derived from an EMBL/GenBank/DDBJ whole genome shotgun (WGS) entry which is preliminary data.</text>
</comment>
<name>A0ABV2AZ38_9GAMM</name>
<proteinExistence type="predicted"/>
<gene>
    <name evidence="1" type="ORF">SADO_06527</name>
</gene>
<dbReference type="Proteomes" id="UP001460888">
    <property type="component" value="Unassembled WGS sequence"/>
</dbReference>
<keyword evidence="2" id="KW-1185">Reference proteome</keyword>
<accession>A0ABV2AZ38</accession>
<protein>
    <submittedName>
        <fullName evidence="1">Uncharacterized protein</fullName>
    </submittedName>
</protein>
<dbReference type="EMBL" id="APND01000002">
    <property type="protein sequence ID" value="MES1928888.1"/>
    <property type="molecule type" value="Genomic_DNA"/>
</dbReference>
<reference evidence="1 2" key="1">
    <citation type="submission" date="2013-03" db="EMBL/GenBank/DDBJ databases">
        <title>Salinisphaera dokdonensis CL-ES53 Genome Sequencing.</title>
        <authorList>
            <person name="Li C."/>
            <person name="Lai Q."/>
            <person name="Shao Z."/>
        </authorList>
    </citation>
    <scope>NUCLEOTIDE SEQUENCE [LARGE SCALE GENOMIC DNA]</scope>
    <source>
        <strain evidence="1 2">CL-ES53</strain>
    </source>
</reference>
<evidence type="ECO:0000313" key="1">
    <source>
        <dbReference type="EMBL" id="MES1928888.1"/>
    </source>
</evidence>